<evidence type="ECO:0000313" key="1">
    <source>
        <dbReference type="Proteomes" id="UP001652624"/>
    </source>
</evidence>
<proteinExistence type="predicted"/>
<dbReference type="Proteomes" id="UP001652624">
    <property type="component" value="Chromosome 11"/>
</dbReference>
<accession>A0ABM3YB89</accession>
<reference evidence="2" key="1">
    <citation type="submission" date="2025-08" db="UniProtKB">
        <authorList>
            <consortium name="RefSeq"/>
        </authorList>
    </citation>
    <scope>IDENTIFICATION</scope>
</reference>
<gene>
    <name evidence="2" type="primary">LOC132541452</name>
</gene>
<keyword evidence="1" id="KW-1185">Reference proteome</keyword>
<organism evidence="1 2">
    <name type="scientific">Erinaceus europaeus</name>
    <name type="common">Western European hedgehog</name>
    <dbReference type="NCBI Taxonomy" id="9365"/>
    <lineage>
        <taxon>Eukaryota</taxon>
        <taxon>Metazoa</taxon>
        <taxon>Chordata</taxon>
        <taxon>Craniata</taxon>
        <taxon>Vertebrata</taxon>
        <taxon>Euteleostomi</taxon>
        <taxon>Mammalia</taxon>
        <taxon>Eutheria</taxon>
        <taxon>Laurasiatheria</taxon>
        <taxon>Eulipotyphla</taxon>
        <taxon>Erinaceidae</taxon>
        <taxon>Erinaceinae</taxon>
        <taxon>Erinaceus</taxon>
    </lineage>
</organism>
<evidence type="ECO:0000313" key="2">
    <source>
        <dbReference type="RefSeq" id="XP_060058336.1"/>
    </source>
</evidence>
<dbReference type="RefSeq" id="XP_060058336.1">
    <property type="nucleotide sequence ID" value="XM_060202353.1"/>
</dbReference>
<protein>
    <submittedName>
        <fullName evidence="2">Fc receptor-like protein 1</fullName>
    </submittedName>
</protein>
<dbReference type="GeneID" id="132541452"/>
<name>A0ABM3YB89_ERIEU</name>
<sequence>MNCKIGYTDKSIMIHEEGEQNGEEVFAEERPPDRNILRNPPRLLPQDSTYLNSSVPVQPEPVYQNANVSNDDKIYSLVYHMHQERQIVAGPSRTHIEDMDPAAIYARLKKANGIDVDYEDAM</sequence>